<evidence type="ECO:0000313" key="1">
    <source>
        <dbReference type="EMBL" id="TVU34230.1"/>
    </source>
</evidence>
<proteinExistence type="predicted"/>
<organism evidence="1 2">
    <name type="scientific">Eragrostis curvula</name>
    <name type="common">weeping love grass</name>
    <dbReference type="NCBI Taxonomy" id="38414"/>
    <lineage>
        <taxon>Eukaryota</taxon>
        <taxon>Viridiplantae</taxon>
        <taxon>Streptophyta</taxon>
        <taxon>Embryophyta</taxon>
        <taxon>Tracheophyta</taxon>
        <taxon>Spermatophyta</taxon>
        <taxon>Magnoliopsida</taxon>
        <taxon>Liliopsida</taxon>
        <taxon>Poales</taxon>
        <taxon>Poaceae</taxon>
        <taxon>PACMAD clade</taxon>
        <taxon>Chloridoideae</taxon>
        <taxon>Eragrostideae</taxon>
        <taxon>Eragrostidinae</taxon>
        <taxon>Eragrostis</taxon>
    </lineage>
</organism>
<dbReference type="Proteomes" id="UP000324897">
    <property type="component" value="Unassembled WGS sequence"/>
</dbReference>
<protein>
    <submittedName>
        <fullName evidence="1">Uncharacterized protein</fullName>
    </submittedName>
</protein>
<gene>
    <name evidence="1" type="ORF">EJB05_16061</name>
</gene>
<comment type="caution">
    <text evidence="1">The sequence shown here is derived from an EMBL/GenBank/DDBJ whole genome shotgun (WGS) entry which is preliminary data.</text>
</comment>
<keyword evidence="2" id="KW-1185">Reference proteome</keyword>
<evidence type="ECO:0000313" key="2">
    <source>
        <dbReference type="Proteomes" id="UP000324897"/>
    </source>
</evidence>
<accession>A0A5J9VH04</accession>
<dbReference type="EMBL" id="RWGY01000009">
    <property type="protein sequence ID" value="TVU34230.1"/>
    <property type="molecule type" value="Genomic_DNA"/>
</dbReference>
<dbReference type="AlphaFoldDB" id="A0A5J9VH04"/>
<name>A0A5J9VH04_9POAL</name>
<feature type="non-terminal residue" evidence="1">
    <location>
        <position position="1"/>
    </location>
</feature>
<reference evidence="1 2" key="1">
    <citation type="journal article" date="2019" name="Sci. Rep.">
        <title>A high-quality genome of Eragrostis curvula grass provides insights into Poaceae evolution and supports new strategies to enhance forage quality.</title>
        <authorList>
            <person name="Carballo J."/>
            <person name="Santos B.A.C.M."/>
            <person name="Zappacosta D."/>
            <person name="Garbus I."/>
            <person name="Selva J.P."/>
            <person name="Gallo C.A."/>
            <person name="Diaz A."/>
            <person name="Albertini E."/>
            <person name="Caccamo M."/>
            <person name="Echenique V."/>
        </authorList>
    </citation>
    <scope>NUCLEOTIDE SEQUENCE [LARGE SCALE GENOMIC DNA]</scope>
    <source>
        <strain evidence="2">cv. Victoria</strain>
        <tissue evidence="1">Leaf</tissue>
    </source>
</reference>
<dbReference type="Gramene" id="TVU34230">
    <property type="protein sequence ID" value="TVU34230"/>
    <property type="gene ID" value="EJB05_16061"/>
</dbReference>
<sequence>MRPPSPSPSSRVAAAAVLASPQGLEAGTELLAPPIAHHLRLHRRFEHGVRQTYPRLQFVHLGDFCDAEIYRFELQLQSGLRSHLHHAGTWSSSRFPSRAYYQQRSGSRFWSVNLEQYSCNRFKDDVMRYIVEVLSRA</sequence>